<dbReference type="InterPro" id="IPR019921">
    <property type="entry name" value="Lucif-like_OxRdtase_Rv2161c"/>
</dbReference>
<name>A0ABR6MDI4_MICEC</name>
<dbReference type="InterPro" id="IPR050564">
    <property type="entry name" value="F420-G6PD/mer"/>
</dbReference>
<dbReference type="EMBL" id="JACHJC010000001">
    <property type="protein sequence ID" value="MBB5113440.1"/>
    <property type="molecule type" value="Genomic_DNA"/>
</dbReference>
<feature type="domain" description="Luciferase-like" evidence="1">
    <location>
        <begin position="19"/>
        <end position="287"/>
    </location>
</feature>
<dbReference type="PANTHER" id="PTHR43244:SF2">
    <property type="entry name" value="CONSERVED HYPOTHETICAL ALANINE AND PROLINE-RICH PROTEIN"/>
    <property type="match status" value="1"/>
</dbReference>
<dbReference type="RefSeq" id="WP_184685185.1">
    <property type="nucleotide sequence ID" value="NZ_JACHJC010000001.1"/>
</dbReference>
<gene>
    <name evidence="2" type="ORF">FHU28_003279</name>
</gene>
<proteinExistence type="predicted"/>
<reference evidence="2 3" key="1">
    <citation type="submission" date="2020-08" db="EMBL/GenBank/DDBJ databases">
        <title>Sequencing the genomes of 1000 actinobacteria strains.</title>
        <authorList>
            <person name="Klenk H.-P."/>
        </authorList>
    </citation>
    <scope>NUCLEOTIDE SEQUENCE [LARGE SCALE GENOMIC DNA]</scope>
    <source>
        <strain evidence="2 3">DSM 43036</strain>
    </source>
</reference>
<keyword evidence="3" id="KW-1185">Reference proteome</keyword>
<organism evidence="2 3">
    <name type="scientific">Micromonospora echinospora</name>
    <name type="common">Micromonospora purpurea</name>
    <dbReference type="NCBI Taxonomy" id="1877"/>
    <lineage>
        <taxon>Bacteria</taxon>
        <taxon>Bacillati</taxon>
        <taxon>Actinomycetota</taxon>
        <taxon>Actinomycetes</taxon>
        <taxon>Micromonosporales</taxon>
        <taxon>Micromonosporaceae</taxon>
        <taxon>Micromonospora</taxon>
    </lineage>
</organism>
<protein>
    <submittedName>
        <fullName evidence="2">F420-dependent oxidoreductase</fullName>
    </submittedName>
</protein>
<dbReference type="NCBIfam" id="TIGR03619">
    <property type="entry name" value="F420_Rv2161c"/>
    <property type="match status" value="1"/>
</dbReference>
<evidence type="ECO:0000313" key="2">
    <source>
        <dbReference type="EMBL" id="MBB5113440.1"/>
    </source>
</evidence>
<accession>A0ABR6MDI4</accession>
<dbReference type="Gene3D" id="3.20.20.30">
    <property type="entry name" value="Luciferase-like domain"/>
    <property type="match status" value="1"/>
</dbReference>
<comment type="caution">
    <text evidence="2">The sequence shown here is derived from an EMBL/GenBank/DDBJ whole genome shotgun (WGS) entry which is preliminary data.</text>
</comment>
<dbReference type="Proteomes" id="UP000618986">
    <property type="component" value="Unassembled WGS sequence"/>
</dbReference>
<dbReference type="GeneID" id="300293844"/>
<evidence type="ECO:0000259" key="1">
    <source>
        <dbReference type="Pfam" id="PF00296"/>
    </source>
</evidence>
<dbReference type="SUPFAM" id="SSF51679">
    <property type="entry name" value="Bacterial luciferase-like"/>
    <property type="match status" value="1"/>
</dbReference>
<dbReference type="PANTHER" id="PTHR43244">
    <property type="match status" value="1"/>
</dbReference>
<dbReference type="InterPro" id="IPR036661">
    <property type="entry name" value="Luciferase-like_sf"/>
</dbReference>
<evidence type="ECO:0000313" key="3">
    <source>
        <dbReference type="Proteomes" id="UP000618986"/>
    </source>
</evidence>
<sequence>MLFLLKGVVMVNVGCFLPTYSASGPIEPASVLDMARDVEELGLDHVWVGDHYIWNVGMLSPLPTLAAVAAVTRRVRLGTGVYLLNLRHPALTAKDVATVDVLSGGRLVLGAGIGGDNPEEYRALGVDPGRRARRFEETAAAVRGLLAGSGEPYQGRVVDLPAFTMEPLPVQRPVPLWLGGRASAVVERAARGAEGWFPVWVSAGRFRAAADTVGTIRGDLSGFAFALNLFTTIADTREAARDAVSNHLATAYGLPFDSFERYSAYGTADDIREYLAPYVEAGMTDVVFNIAGPDPRGQLRRLAAEVVQALR</sequence>
<dbReference type="Pfam" id="PF00296">
    <property type="entry name" value="Bac_luciferase"/>
    <property type="match status" value="1"/>
</dbReference>
<dbReference type="InterPro" id="IPR011251">
    <property type="entry name" value="Luciferase-like_dom"/>
</dbReference>